<dbReference type="GO" id="GO:0009289">
    <property type="term" value="C:pilus"/>
    <property type="evidence" value="ECO:0007669"/>
    <property type="project" value="InterPro"/>
</dbReference>
<dbReference type="InterPro" id="IPR001082">
    <property type="entry name" value="Pilin"/>
</dbReference>
<gene>
    <name evidence="3" type="ORF">METZ01_LOCUS461020</name>
</gene>
<feature type="transmembrane region" description="Helical" evidence="2">
    <location>
        <begin position="25"/>
        <end position="45"/>
    </location>
</feature>
<accession>A0A383AJS5</accession>
<organism evidence="3">
    <name type="scientific">marine metagenome</name>
    <dbReference type="NCBI Taxonomy" id="408172"/>
    <lineage>
        <taxon>unclassified sequences</taxon>
        <taxon>metagenomes</taxon>
        <taxon>ecological metagenomes</taxon>
    </lineage>
</organism>
<dbReference type="InterPro" id="IPR012902">
    <property type="entry name" value="N_methyl_site"/>
</dbReference>
<proteinExistence type="predicted"/>
<dbReference type="PROSITE" id="PS00409">
    <property type="entry name" value="PROKAR_NTER_METHYL"/>
    <property type="match status" value="1"/>
</dbReference>
<dbReference type="AlphaFoldDB" id="A0A383AJS5"/>
<keyword evidence="1" id="KW-0488">Methylation</keyword>
<dbReference type="PANTHER" id="PTHR30093:SF34">
    <property type="entry name" value="PREPILIN PEPTIDASE-DEPENDENT PROTEIN D"/>
    <property type="match status" value="1"/>
</dbReference>
<dbReference type="SUPFAM" id="SSF54523">
    <property type="entry name" value="Pili subunits"/>
    <property type="match status" value="1"/>
</dbReference>
<keyword evidence="2" id="KW-1133">Transmembrane helix</keyword>
<dbReference type="GO" id="GO:0007155">
    <property type="term" value="P:cell adhesion"/>
    <property type="evidence" value="ECO:0007669"/>
    <property type="project" value="InterPro"/>
</dbReference>
<sequence length="164" mass="17196">VTRIIFKVTDTVQGDRAMREIQKGFTLIELMIVVAIIGILAAIAIPQYQNYTARAQATEAMAIASAAKTGVAEYQNMNGKWPKNNTEAGIDVSTNHSGTYVNSVKVGNADGVVTISFDKGVHSGETITLTATDQGGSISWVCGASAIPGSQLPTICYGSDETAP</sequence>
<evidence type="ECO:0000256" key="1">
    <source>
        <dbReference type="ARBA" id="ARBA00022481"/>
    </source>
</evidence>
<evidence type="ECO:0000256" key="2">
    <source>
        <dbReference type="SAM" id="Phobius"/>
    </source>
</evidence>
<dbReference type="PANTHER" id="PTHR30093">
    <property type="entry name" value="GENERAL SECRETION PATHWAY PROTEIN G"/>
    <property type="match status" value="1"/>
</dbReference>
<dbReference type="EMBL" id="UINC01192834">
    <property type="protein sequence ID" value="SVE08166.1"/>
    <property type="molecule type" value="Genomic_DNA"/>
</dbReference>
<name>A0A383AJS5_9ZZZZ</name>
<dbReference type="InterPro" id="IPR045584">
    <property type="entry name" value="Pilin-like"/>
</dbReference>
<dbReference type="Pfam" id="PF00114">
    <property type="entry name" value="Pilin"/>
    <property type="match status" value="1"/>
</dbReference>
<evidence type="ECO:0000313" key="3">
    <source>
        <dbReference type="EMBL" id="SVE08166.1"/>
    </source>
</evidence>
<protein>
    <submittedName>
        <fullName evidence="3">Uncharacterized protein</fullName>
    </submittedName>
</protein>
<keyword evidence="2" id="KW-0812">Transmembrane</keyword>
<keyword evidence="2" id="KW-0472">Membrane</keyword>
<dbReference type="NCBIfam" id="TIGR02532">
    <property type="entry name" value="IV_pilin_GFxxxE"/>
    <property type="match status" value="1"/>
</dbReference>
<feature type="non-terminal residue" evidence="3">
    <location>
        <position position="1"/>
    </location>
</feature>
<dbReference type="Pfam" id="PF07963">
    <property type="entry name" value="N_methyl"/>
    <property type="match status" value="1"/>
</dbReference>
<reference evidence="3" key="1">
    <citation type="submission" date="2018-05" db="EMBL/GenBank/DDBJ databases">
        <authorList>
            <person name="Lanie J.A."/>
            <person name="Ng W.-L."/>
            <person name="Kazmierczak K.M."/>
            <person name="Andrzejewski T.M."/>
            <person name="Davidsen T.M."/>
            <person name="Wayne K.J."/>
            <person name="Tettelin H."/>
            <person name="Glass J.I."/>
            <person name="Rusch D."/>
            <person name="Podicherti R."/>
            <person name="Tsui H.-C.T."/>
            <person name="Winkler M.E."/>
        </authorList>
    </citation>
    <scope>NUCLEOTIDE SEQUENCE</scope>
</reference>
<dbReference type="Gene3D" id="3.30.700.10">
    <property type="entry name" value="Glycoprotein, Type 4 Pilin"/>
    <property type="match status" value="1"/>
</dbReference>